<protein>
    <submittedName>
        <fullName evidence="4">Putative PEP-CTERM system TPR-repeat lipoprotein</fullName>
    </submittedName>
</protein>
<evidence type="ECO:0000313" key="5">
    <source>
        <dbReference type="Proteomes" id="UP000035268"/>
    </source>
</evidence>
<dbReference type="PROSITE" id="PS50005">
    <property type="entry name" value="TPR"/>
    <property type="match status" value="2"/>
</dbReference>
<dbReference type="PANTHER" id="PTHR12558">
    <property type="entry name" value="CELL DIVISION CYCLE 16,23,27"/>
    <property type="match status" value="1"/>
</dbReference>
<dbReference type="Gene3D" id="1.25.40.10">
    <property type="entry name" value="Tetratricopeptide repeat domain"/>
    <property type="match status" value="1"/>
</dbReference>
<dbReference type="AlphaFoldDB" id="A0A0G3EG94"/>
<evidence type="ECO:0000256" key="1">
    <source>
        <dbReference type="PROSITE-ProRule" id="PRU00339"/>
    </source>
</evidence>
<gene>
    <name evidence="4" type="ORF">L21SP4_02127</name>
</gene>
<evidence type="ECO:0000313" key="4">
    <source>
        <dbReference type="EMBL" id="AKJ65358.1"/>
    </source>
</evidence>
<reference evidence="5" key="1">
    <citation type="submission" date="2015-02" db="EMBL/GenBank/DDBJ databases">
        <title>Description and complete genome sequence of the first cultured representative of the subdivision 5 of the Verrucomicrobia phylum.</title>
        <authorList>
            <person name="Spring S."/>
            <person name="Bunk B."/>
            <person name="Sproer C."/>
            <person name="Klenk H.-P."/>
        </authorList>
    </citation>
    <scope>NUCLEOTIDE SEQUENCE [LARGE SCALE GENOMIC DNA]</scope>
    <source>
        <strain evidence="5">L21-Fru-AB</strain>
    </source>
</reference>
<dbReference type="Pfam" id="PF13414">
    <property type="entry name" value="TPR_11"/>
    <property type="match status" value="1"/>
</dbReference>
<feature type="region of interest" description="Disordered" evidence="2">
    <location>
        <begin position="35"/>
        <end position="105"/>
    </location>
</feature>
<dbReference type="InterPro" id="IPR011990">
    <property type="entry name" value="TPR-like_helical_dom_sf"/>
</dbReference>
<dbReference type="OrthoDB" id="9790037at2"/>
<keyword evidence="5" id="KW-1185">Reference proteome</keyword>
<accession>A0A0G3EG94</accession>
<proteinExistence type="predicted"/>
<dbReference type="SMART" id="SM00028">
    <property type="entry name" value="TPR"/>
    <property type="match status" value="3"/>
</dbReference>
<feature type="chain" id="PRO_5005183963" evidence="3">
    <location>
        <begin position="22"/>
        <end position="300"/>
    </location>
</feature>
<reference evidence="4 5" key="2">
    <citation type="journal article" date="2016" name="ISME J.">
        <title>Characterization of the first cultured representative of Verrucomicrobia subdivision 5 indicates the proposal of a novel phylum.</title>
        <authorList>
            <person name="Spring S."/>
            <person name="Bunk B."/>
            <person name="Sproer C."/>
            <person name="Schumann P."/>
            <person name="Rohde M."/>
            <person name="Tindall B.J."/>
            <person name="Klenk H.P."/>
        </authorList>
    </citation>
    <scope>NUCLEOTIDE SEQUENCE [LARGE SCALE GENOMIC DNA]</scope>
    <source>
        <strain evidence="4 5">L21-Fru-AB</strain>
    </source>
</reference>
<keyword evidence="4" id="KW-0449">Lipoprotein</keyword>
<feature type="signal peptide" evidence="3">
    <location>
        <begin position="1"/>
        <end position="21"/>
    </location>
</feature>
<dbReference type="EMBL" id="CP010904">
    <property type="protein sequence ID" value="AKJ65358.1"/>
    <property type="molecule type" value="Genomic_DNA"/>
</dbReference>
<feature type="compositionally biased region" description="Acidic residues" evidence="2">
    <location>
        <begin position="78"/>
        <end position="89"/>
    </location>
</feature>
<evidence type="ECO:0000256" key="2">
    <source>
        <dbReference type="SAM" id="MobiDB-lite"/>
    </source>
</evidence>
<dbReference type="RefSeq" id="WP_052882598.1">
    <property type="nucleotide sequence ID" value="NZ_CP010904.1"/>
</dbReference>
<dbReference type="Proteomes" id="UP000035268">
    <property type="component" value="Chromosome"/>
</dbReference>
<evidence type="ECO:0000256" key="3">
    <source>
        <dbReference type="SAM" id="SignalP"/>
    </source>
</evidence>
<keyword evidence="1" id="KW-0802">TPR repeat</keyword>
<feature type="repeat" description="TPR" evidence="1">
    <location>
        <begin position="108"/>
        <end position="141"/>
    </location>
</feature>
<dbReference type="SUPFAM" id="SSF48452">
    <property type="entry name" value="TPR-like"/>
    <property type="match status" value="1"/>
</dbReference>
<feature type="region of interest" description="Disordered" evidence="2">
    <location>
        <begin position="274"/>
        <end position="300"/>
    </location>
</feature>
<dbReference type="STRING" id="1307763.L21SP4_02127"/>
<sequence length="300" mass="33624" precursor="true">MNLYSRIFAALLLAAVFTVYARDAETEVLNEVDAPLGSEEEPAEPDLQVEPRAGLLEDRETPESSAEESLPAGPMIEPGEEETDADTDTDAAPAPEGEEEFEPVLSPFQIKLRVGHRYRSGGENEKAVEAYRAALELQPDSFSARFGLATVYAETGEYEKAERMFRELLAERPHDYRLMNNLGWIYATAEDPEVRDGDRAVRYGLKALMEAPDDFHVWSTLAEARLMKGEYTKAVASARQAFTLARMQTKDEEQIKYYYSQLQKCRHALNAKEFLEQPGDANPEPEIDAEPETAPQTVLP</sequence>
<name>A0A0G3EG94_9BACT</name>
<feature type="repeat" description="TPR" evidence="1">
    <location>
        <begin position="142"/>
        <end position="175"/>
    </location>
</feature>
<dbReference type="PANTHER" id="PTHR12558:SF13">
    <property type="entry name" value="CELL DIVISION CYCLE PROTEIN 27 HOMOLOG"/>
    <property type="match status" value="1"/>
</dbReference>
<dbReference type="InterPro" id="IPR019734">
    <property type="entry name" value="TPR_rpt"/>
</dbReference>
<dbReference type="KEGG" id="vbl:L21SP4_02127"/>
<keyword evidence="3" id="KW-0732">Signal</keyword>
<organism evidence="4 5">
    <name type="scientific">Kiritimatiella glycovorans</name>
    <dbReference type="NCBI Taxonomy" id="1307763"/>
    <lineage>
        <taxon>Bacteria</taxon>
        <taxon>Pseudomonadati</taxon>
        <taxon>Kiritimatiellota</taxon>
        <taxon>Kiritimatiellia</taxon>
        <taxon>Kiritimatiellales</taxon>
        <taxon>Kiritimatiellaceae</taxon>
        <taxon>Kiritimatiella</taxon>
    </lineage>
</organism>